<dbReference type="EMBL" id="JPVQ01000008">
    <property type="protein sequence ID" value="KGR91279.1"/>
    <property type="molecule type" value="Genomic_DNA"/>
</dbReference>
<evidence type="ECO:0000256" key="6">
    <source>
        <dbReference type="RuleBase" id="RU368036"/>
    </source>
</evidence>
<reference evidence="7 8" key="1">
    <citation type="submission" date="2014-02" db="EMBL/GenBank/DDBJ databases">
        <title>Draft genome sequence of Lysinibacillus massiliensis CCUG 49529.</title>
        <authorList>
            <person name="Zhang F."/>
            <person name="Wang G."/>
            <person name="Zhang L."/>
        </authorList>
    </citation>
    <scope>NUCLEOTIDE SEQUENCE [LARGE SCALE GENOMIC DNA]</scope>
    <source>
        <strain evidence="7 8">CCUG 49529</strain>
    </source>
</reference>
<dbReference type="EC" id="3.4.19.13" evidence="6"/>
<dbReference type="InterPro" id="IPR043138">
    <property type="entry name" value="GGT_lsub"/>
</dbReference>
<keyword evidence="6" id="KW-0012">Acyltransferase</keyword>
<comment type="catalytic activity">
    <reaction evidence="1 6">
        <text>an S-substituted glutathione + H2O = an S-substituted L-cysteinylglycine + L-glutamate</text>
        <dbReference type="Rhea" id="RHEA:59468"/>
        <dbReference type="ChEBI" id="CHEBI:15377"/>
        <dbReference type="ChEBI" id="CHEBI:29985"/>
        <dbReference type="ChEBI" id="CHEBI:90779"/>
        <dbReference type="ChEBI" id="CHEBI:143103"/>
        <dbReference type="EC" id="3.4.19.13"/>
    </reaction>
</comment>
<dbReference type="EC" id="2.3.2.2" evidence="6"/>
<dbReference type="GO" id="GO:0006751">
    <property type="term" value="P:glutathione catabolic process"/>
    <property type="evidence" value="ECO:0007669"/>
    <property type="project" value="UniProtKB-UniRule"/>
</dbReference>
<dbReference type="InterPro" id="IPR052896">
    <property type="entry name" value="GGT-like_enzyme"/>
</dbReference>
<dbReference type="Proteomes" id="UP000030595">
    <property type="component" value="Unassembled WGS sequence"/>
</dbReference>
<evidence type="ECO:0000256" key="3">
    <source>
        <dbReference type="ARBA" id="ARBA00047417"/>
    </source>
</evidence>
<dbReference type="eggNOG" id="COG0405">
    <property type="taxonomic scope" value="Bacteria"/>
</dbReference>
<comment type="subunit">
    <text evidence="6">This enzyme consists of two polypeptide chains, which are synthesized in precursor form from a single polypeptide.</text>
</comment>
<dbReference type="PANTHER" id="PTHR43881:SF1">
    <property type="entry name" value="GAMMA-GLUTAMYLTRANSPEPTIDASE (AFU_ORTHOLOGUE AFUA_4G13580)"/>
    <property type="match status" value="1"/>
</dbReference>
<dbReference type="GO" id="GO:0103068">
    <property type="term" value="F:leukotriene C4 gamma-glutamyl transferase activity"/>
    <property type="evidence" value="ECO:0007669"/>
    <property type="project" value="UniProtKB-EC"/>
</dbReference>
<dbReference type="AlphaFoldDB" id="A0A0A3J2R3"/>
<keyword evidence="6" id="KW-0317">Glutathione biosynthesis</keyword>
<keyword evidence="6" id="KW-0378">Hydrolase</keyword>
<dbReference type="NCBIfam" id="TIGR00066">
    <property type="entry name" value="g_glut_trans"/>
    <property type="match status" value="1"/>
</dbReference>
<dbReference type="PRINTS" id="PR01210">
    <property type="entry name" value="GGTRANSPTASE"/>
</dbReference>
<keyword evidence="6" id="KW-0865">Zymogen</keyword>
<gene>
    <name evidence="7" type="ORF">CD30_06495</name>
</gene>
<dbReference type="InterPro" id="IPR043137">
    <property type="entry name" value="GGT_ssub_C"/>
</dbReference>
<dbReference type="Pfam" id="PF01019">
    <property type="entry name" value="G_glu_transpept"/>
    <property type="match status" value="1"/>
</dbReference>
<name>A0A0A3J2R3_9BACL</name>
<evidence type="ECO:0000256" key="5">
    <source>
        <dbReference type="PIRSR" id="PIRSR600101-2"/>
    </source>
</evidence>
<dbReference type="InterPro" id="IPR029055">
    <property type="entry name" value="Ntn_hydrolases_N"/>
</dbReference>
<dbReference type="Gene3D" id="3.60.20.40">
    <property type="match status" value="1"/>
</dbReference>
<dbReference type="SUPFAM" id="SSF56235">
    <property type="entry name" value="N-terminal nucleophile aminohydrolases (Ntn hydrolases)"/>
    <property type="match status" value="1"/>
</dbReference>
<evidence type="ECO:0000313" key="7">
    <source>
        <dbReference type="EMBL" id="KGR91279.1"/>
    </source>
</evidence>
<dbReference type="Gene3D" id="1.10.246.130">
    <property type="match status" value="1"/>
</dbReference>
<dbReference type="RefSeq" id="WP_036174080.1">
    <property type="nucleotide sequence ID" value="NZ_AVCZ01000008.1"/>
</dbReference>
<protein>
    <recommendedName>
        <fullName evidence="6">Glutathione hydrolase proenzyme</fullName>
        <ecNumber evidence="6">2.3.2.2</ecNumber>
        <ecNumber evidence="6">3.4.19.13</ecNumber>
    </recommendedName>
    <component>
        <recommendedName>
            <fullName evidence="6">Glutathione hydrolase large chain</fullName>
        </recommendedName>
    </component>
    <component>
        <recommendedName>
            <fullName evidence="6">Glutathione hydrolase small chain</fullName>
        </recommendedName>
    </component>
</protein>
<accession>A0A0A3J2R3</accession>
<comment type="PTM">
    <text evidence="6">Cleaved by autocatalysis into a large and a small subunit.</text>
</comment>
<sequence>MVQQYRATTMGTKGMVTTPHYLASQAAMAILQKGGNAIEAAIAAASTIAVVYPHMNSIGGDNFWLIYNARKNELKGLNSSGRSGEKVTIDFYKKLGFSKIPSRGAVAANTVPGAVAGWGEAYKYGTSEMEGSLAWSDLLEQAITYAKEGFPVTPSQEYWTQVNLDEKDKEFRDLGRFEEFSRVFLKDGKPYEMGDIMVQEDLANTLSDISKNGAAYLYNSELTERIIKDLQKHGGLLTVEDFKQHTSDWVEPISVPYRDYVAYNLPPNTQGMASLSILNILNHIELRQMEEGSSTYYHILVEAVKHAFMDRDQYLTDPEFSDIPIKELLSSERGLVFAEKIKEHHLASELALLDVKGDTVWFGIVDEEGNAVSFIQSIYHEFGSGFIPKGTGILLQNRGSFFSLDEKHVNALTPKKRTFHTLNPAMLLKDGKPAIVYGTMGGEGQPQTQAMLVTRMVDYGMSVQAAIEAPRFLYGRTWGASSNSLKLEGRIEETVRRELEGLGHEVEVLADYTDTMGHAGAIFIDGKTNVKFGGADPRGDGMAIGY</sequence>
<comment type="similarity">
    <text evidence="6">Belongs to the gamma-glutamyltransferase family.</text>
</comment>
<feature type="active site" description="Nucleophile" evidence="4">
    <location>
        <position position="359"/>
    </location>
</feature>
<organism evidence="7 8">
    <name type="scientific">Ureibacillus massiliensis 4400831 = CIP 108448 = CCUG 49529</name>
    <dbReference type="NCBI Taxonomy" id="1211035"/>
    <lineage>
        <taxon>Bacteria</taxon>
        <taxon>Bacillati</taxon>
        <taxon>Bacillota</taxon>
        <taxon>Bacilli</taxon>
        <taxon>Bacillales</taxon>
        <taxon>Caryophanaceae</taxon>
        <taxon>Ureibacillus</taxon>
    </lineage>
</organism>
<comment type="caution">
    <text evidence="7">The sequence shown here is derived from an EMBL/GenBank/DDBJ whole genome shotgun (WGS) entry which is preliminary data.</text>
</comment>
<comment type="pathway">
    <text evidence="6">Sulfur metabolism; glutathione metabolism.</text>
</comment>
<dbReference type="GO" id="GO:0036374">
    <property type="term" value="F:glutathione hydrolase activity"/>
    <property type="evidence" value="ECO:0007669"/>
    <property type="project" value="UniProtKB-UniRule"/>
</dbReference>
<dbReference type="PANTHER" id="PTHR43881">
    <property type="entry name" value="GAMMA-GLUTAMYLTRANSPEPTIDASE (AFU_ORTHOLOGUE AFUA_4G13580)"/>
    <property type="match status" value="1"/>
</dbReference>
<feature type="binding site" evidence="5">
    <location>
        <position position="442"/>
    </location>
    <ligand>
        <name>L-glutamate</name>
        <dbReference type="ChEBI" id="CHEBI:29985"/>
    </ligand>
</feature>
<evidence type="ECO:0000313" key="8">
    <source>
        <dbReference type="Proteomes" id="UP000030595"/>
    </source>
</evidence>
<proteinExistence type="inferred from homology"/>
<dbReference type="InterPro" id="IPR000101">
    <property type="entry name" value="GGT_peptidase"/>
</dbReference>
<keyword evidence="6" id="KW-0808">Transferase</keyword>
<evidence type="ECO:0000256" key="2">
    <source>
        <dbReference type="ARBA" id="ARBA00001089"/>
    </source>
</evidence>
<dbReference type="UniPathway" id="UPA00204"/>
<evidence type="ECO:0000256" key="1">
    <source>
        <dbReference type="ARBA" id="ARBA00001049"/>
    </source>
</evidence>
<dbReference type="GO" id="GO:0006750">
    <property type="term" value="P:glutathione biosynthetic process"/>
    <property type="evidence" value="ECO:0007669"/>
    <property type="project" value="UniProtKB-KW"/>
</dbReference>
<keyword evidence="8" id="KW-1185">Reference proteome</keyword>
<comment type="catalytic activity">
    <reaction evidence="2 6">
        <text>glutathione + H2O = L-cysteinylglycine + L-glutamate</text>
        <dbReference type="Rhea" id="RHEA:28807"/>
        <dbReference type="ChEBI" id="CHEBI:15377"/>
        <dbReference type="ChEBI" id="CHEBI:29985"/>
        <dbReference type="ChEBI" id="CHEBI:57925"/>
        <dbReference type="ChEBI" id="CHEBI:61694"/>
        <dbReference type="EC" id="3.4.19.13"/>
    </reaction>
</comment>
<evidence type="ECO:0000256" key="4">
    <source>
        <dbReference type="PIRSR" id="PIRSR600101-1"/>
    </source>
</evidence>
<dbReference type="OrthoDB" id="9781342at2"/>
<comment type="catalytic activity">
    <reaction evidence="3 6">
        <text>an N-terminal (5-L-glutamyl)-[peptide] + an alpha-amino acid = 5-L-glutamyl amino acid + an N-terminal L-alpha-aminoacyl-[peptide]</text>
        <dbReference type="Rhea" id="RHEA:23904"/>
        <dbReference type="Rhea" id="RHEA-COMP:9780"/>
        <dbReference type="Rhea" id="RHEA-COMP:9795"/>
        <dbReference type="ChEBI" id="CHEBI:77644"/>
        <dbReference type="ChEBI" id="CHEBI:78597"/>
        <dbReference type="ChEBI" id="CHEBI:78599"/>
        <dbReference type="ChEBI" id="CHEBI:78608"/>
        <dbReference type="EC" id="2.3.2.2"/>
    </reaction>
</comment>